<dbReference type="Pfam" id="PF09313">
    <property type="entry name" value="TehB-like"/>
    <property type="match status" value="1"/>
</dbReference>
<reference evidence="3" key="1">
    <citation type="submission" date="2022-08" db="EMBL/GenBank/DDBJ databases">
        <title>Nisaea acidiphila sp. nov., isolated from a marine algal debris and emended description of the genus Nisaea Urios et al. 2008.</title>
        <authorList>
            <person name="Kwon K."/>
        </authorList>
    </citation>
    <scope>NUCLEOTIDE SEQUENCE</scope>
    <source>
        <strain evidence="3">MEBiC11861</strain>
    </source>
</reference>
<dbReference type="EMBL" id="CP102480">
    <property type="protein sequence ID" value="UUX51889.1"/>
    <property type="molecule type" value="Genomic_DNA"/>
</dbReference>
<dbReference type="KEGG" id="naci:NUH88_09335"/>
<evidence type="ECO:0000313" key="4">
    <source>
        <dbReference type="Proteomes" id="UP001060336"/>
    </source>
</evidence>
<dbReference type="RefSeq" id="WP_257771629.1">
    <property type="nucleotide sequence ID" value="NZ_CP102480.1"/>
</dbReference>
<keyword evidence="4" id="KW-1185">Reference proteome</keyword>
<feature type="region of interest" description="Disordered" evidence="1">
    <location>
        <begin position="1"/>
        <end position="23"/>
    </location>
</feature>
<gene>
    <name evidence="3" type="ORF">NUH88_09335</name>
</gene>
<dbReference type="InterPro" id="IPR014710">
    <property type="entry name" value="RmlC-like_jellyroll"/>
</dbReference>
<protein>
    <submittedName>
        <fullName evidence="3">DUF1971 domain-containing protein</fullName>
    </submittedName>
</protein>
<sequence length="99" mass="10695">MSTGTGARPALPPGAQHYSSSPRFTEVTVPAKLTGLHRTKPGVWGRLVVEEGALTFIEPGPAEYTDRLAAGEVEVIAPERPHRVAVDGPVVFLVEFYRE</sequence>
<accession>A0A9J7AZP5</accession>
<evidence type="ECO:0000256" key="1">
    <source>
        <dbReference type="SAM" id="MobiDB-lite"/>
    </source>
</evidence>
<dbReference type="Gene3D" id="2.60.120.10">
    <property type="entry name" value="Jelly Rolls"/>
    <property type="match status" value="1"/>
</dbReference>
<proteinExistence type="predicted"/>
<dbReference type="InterPro" id="IPR015392">
    <property type="entry name" value="TehB/YeaR-like_dom"/>
</dbReference>
<dbReference type="SUPFAM" id="SSF51197">
    <property type="entry name" value="Clavaminate synthase-like"/>
    <property type="match status" value="1"/>
</dbReference>
<feature type="domain" description="TehB/YeaR-like" evidence="2">
    <location>
        <begin position="20"/>
        <end position="91"/>
    </location>
</feature>
<name>A0A9J7AZP5_9PROT</name>
<organism evidence="3 4">
    <name type="scientific">Nisaea acidiphila</name>
    <dbReference type="NCBI Taxonomy" id="1862145"/>
    <lineage>
        <taxon>Bacteria</taxon>
        <taxon>Pseudomonadati</taxon>
        <taxon>Pseudomonadota</taxon>
        <taxon>Alphaproteobacteria</taxon>
        <taxon>Rhodospirillales</taxon>
        <taxon>Thalassobaculaceae</taxon>
        <taxon>Nisaea</taxon>
    </lineage>
</organism>
<evidence type="ECO:0000313" key="3">
    <source>
        <dbReference type="EMBL" id="UUX51889.1"/>
    </source>
</evidence>
<evidence type="ECO:0000259" key="2">
    <source>
        <dbReference type="Pfam" id="PF09313"/>
    </source>
</evidence>
<dbReference type="AlphaFoldDB" id="A0A9J7AZP5"/>
<dbReference type="Proteomes" id="UP001060336">
    <property type="component" value="Chromosome"/>
</dbReference>